<reference evidence="9 10" key="1">
    <citation type="submission" date="2017-08" db="EMBL/GenBank/DDBJ databases">
        <title>Infants hospitalized years apart are colonized by the same room-sourced microbial strains.</title>
        <authorList>
            <person name="Brooks B."/>
            <person name="Olm M.R."/>
            <person name="Firek B.A."/>
            <person name="Baker R."/>
            <person name="Thomas B.C."/>
            <person name="Morowitz M.J."/>
            <person name="Banfield J.F."/>
        </authorList>
    </citation>
    <scope>NUCLEOTIDE SEQUENCE [LARGE SCALE GENOMIC DNA]</scope>
    <source>
        <strain evidence="9">S2_003_000_R2_14</strain>
    </source>
</reference>
<organism evidence="9 10">
    <name type="scientific">Archangium gephyra</name>
    <dbReference type="NCBI Taxonomy" id="48"/>
    <lineage>
        <taxon>Bacteria</taxon>
        <taxon>Pseudomonadati</taxon>
        <taxon>Myxococcota</taxon>
        <taxon>Myxococcia</taxon>
        <taxon>Myxococcales</taxon>
        <taxon>Cystobacterineae</taxon>
        <taxon>Archangiaceae</taxon>
        <taxon>Archangium</taxon>
    </lineage>
</organism>
<keyword evidence="3 5" id="KW-0238">DNA-binding</keyword>
<dbReference type="Proteomes" id="UP000249061">
    <property type="component" value="Unassembled WGS sequence"/>
</dbReference>
<dbReference type="GO" id="GO:0015074">
    <property type="term" value="P:DNA integration"/>
    <property type="evidence" value="ECO:0007669"/>
    <property type="project" value="UniProtKB-KW"/>
</dbReference>
<protein>
    <recommendedName>
        <fullName evidence="11">Tyr recombinase domain-containing protein</fullName>
    </recommendedName>
</protein>
<dbReference type="PANTHER" id="PTHR30349:SF41">
    <property type="entry name" value="INTEGRASE_RECOMBINASE PROTEIN MJ0367-RELATED"/>
    <property type="match status" value="1"/>
</dbReference>
<dbReference type="GO" id="GO:0003677">
    <property type="term" value="F:DNA binding"/>
    <property type="evidence" value="ECO:0007669"/>
    <property type="project" value="UniProtKB-UniRule"/>
</dbReference>
<dbReference type="SUPFAM" id="SSF56349">
    <property type="entry name" value="DNA breaking-rejoining enzymes"/>
    <property type="match status" value="1"/>
</dbReference>
<evidence type="ECO:0000256" key="2">
    <source>
        <dbReference type="ARBA" id="ARBA00022908"/>
    </source>
</evidence>
<dbReference type="Pfam" id="PF00589">
    <property type="entry name" value="Phage_integrase"/>
    <property type="match status" value="1"/>
</dbReference>
<evidence type="ECO:0000259" key="8">
    <source>
        <dbReference type="PROSITE" id="PS51900"/>
    </source>
</evidence>
<evidence type="ECO:0000256" key="6">
    <source>
        <dbReference type="SAM" id="MobiDB-lite"/>
    </source>
</evidence>
<evidence type="ECO:0000313" key="10">
    <source>
        <dbReference type="Proteomes" id="UP000249061"/>
    </source>
</evidence>
<gene>
    <name evidence="9" type="ORF">DI536_04380</name>
</gene>
<keyword evidence="2" id="KW-0229">DNA integration</keyword>
<dbReference type="InterPro" id="IPR050090">
    <property type="entry name" value="Tyrosine_recombinase_XerCD"/>
</dbReference>
<keyword evidence="4" id="KW-0233">DNA recombination</keyword>
<dbReference type="EMBL" id="QFQP01000002">
    <property type="protein sequence ID" value="PZR17557.1"/>
    <property type="molecule type" value="Genomic_DNA"/>
</dbReference>
<name>A0A2W5TU39_9BACT</name>
<accession>A0A2W5TU39</accession>
<proteinExistence type="inferred from homology"/>
<comment type="caution">
    <text evidence="9">The sequence shown here is derived from an EMBL/GenBank/DDBJ whole genome shotgun (WGS) entry which is preliminary data.</text>
</comment>
<evidence type="ECO:0000256" key="5">
    <source>
        <dbReference type="PROSITE-ProRule" id="PRU01248"/>
    </source>
</evidence>
<feature type="domain" description="Tyr recombinase" evidence="7">
    <location>
        <begin position="174"/>
        <end position="395"/>
    </location>
</feature>
<evidence type="ECO:0000259" key="7">
    <source>
        <dbReference type="PROSITE" id="PS51898"/>
    </source>
</evidence>
<evidence type="ECO:0000256" key="3">
    <source>
        <dbReference type="ARBA" id="ARBA00023125"/>
    </source>
</evidence>
<dbReference type="InterPro" id="IPR044068">
    <property type="entry name" value="CB"/>
</dbReference>
<dbReference type="Gene3D" id="1.10.443.10">
    <property type="entry name" value="Intergrase catalytic core"/>
    <property type="match status" value="1"/>
</dbReference>
<dbReference type="GO" id="GO:0006310">
    <property type="term" value="P:DNA recombination"/>
    <property type="evidence" value="ECO:0007669"/>
    <property type="project" value="UniProtKB-KW"/>
</dbReference>
<dbReference type="AlphaFoldDB" id="A0A2W5TU39"/>
<evidence type="ECO:0000313" key="9">
    <source>
        <dbReference type="EMBL" id="PZR17557.1"/>
    </source>
</evidence>
<feature type="region of interest" description="Disordered" evidence="6">
    <location>
        <begin position="1"/>
        <end position="29"/>
    </location>
</feature>
<dbReference type="InterPro" id="IPR002104">
    <property type="entry name" value="Integrase_catalytic"/>
</dbReference>
<feature type="domain" description="Core-binding (CB)" evidence="8">
    <location>
        <begin position="74"/>
        <end position="152"/>
    </location>
</feature>
<evidence type="ECO:0000256" key="4">
    <source>
        <dbReference type="ARBA" id="ARBA00023172"/>
    </source>
</evidence>
<evidence type="ECO:0000256" key="1">
    <source>
        <dbReference type="ARBA" id="ARBA00008857"/>
    </source>
</evidence>
<dbReference type="InterPro" id="IPR011010">
    <property type="entry name" value="DNA_brk_join_enz"/>
</dbReference>
<dbReference type="InterPro" id="IPR013762">
    <property type="entry name" value="Integrase-like_cat_sf"/>
</dbReference>
<dbReference type="PROSITE" id="PS51898">
    <property type="entry name" value="TYR_RECOMBINASE"/>
    <property type="match status" value="1"/>
</dbReference>
<sequence length="400" mass="44700">MSDQPGMKALFTGWGEPASHRNESMDERPPESEVVMGKLEAPRAASAFEVGGIDVQQLALALAEQLKPPEVERPMLGELADAWFEHIAPKRVAPGNEAALLDKLKPLFLDDENTLTVSAINELFEQLLADGYSPTTVNKVRGAGRHVVDFAIAGRRWHGPNPFGICRRKREVRRTYDLLTLEELARVQEHIPSHRRGMFRVALHLGLRTGELLALQKSDVDFEAGIVTIERSHNRDTTKTGTTRVVPMHPAIAGDLLEASLASPSELIFPNEGGDLQRHDTKLTRILRTAMAAAGVGVTSVEYKCRRRWCEEKPHTRDATAVEDVDCPSCGMRMWPVPEVRPVRWYDLRHMNATLHHEHGADEICIAKALGHSLKGTTRAIYIHPDIAMMRAQLTKWRLD</sequence>
<dbReference type="PROSITE" id="PS51900">
    <property type="entry name" value="CB"/>
    <property type="match status" value="1"/>
</dbReference>
<comment type="similarity">
    <text evidence="1">Belongs to the 'phage' integrase family.</text>
</comment>
<dbReference type="PANTHER" id="PTHR30349">
    <property type="entry name" value="PHAGE INTEGRASE-RELATED"/>
    <property type="match status" value="1"/>
</dbReference>
<evidence type="ECO:0008006" key="11">
    <source>
        <dbReference type="Google" id="ProtNLM"/>
    </source>
</evidence>
<feature type="compositionally biased region" description="Basic and acidic residues" evidence="6">
    <location>
        <begin position="18"/>
        <end position="29"/>
    </location>
</feature>